<gene>
    <name evidence="2" type="ORF">SAMN05192539_1009140</name>
</gene>
<feature type="compositionally biased region" description="Polar residues" evidence="1">
    <location>
        <begin position="50"/>
        <end position="59"/>
    </location>
</feature>
<protein>
    <submittedName>
        <fullName evidence="2">Uncharacterized protein</fullName>
    </submittedName>
</protein>
<name>A0A1H6Y8P7_9BURK</name>
<keyword evidence="3" id="KW-1185">Reference proteome</keyword>
<organism evidence="2 3">
    <name type="scientific">Paraburkholderia diazotrophica</name>
    <dbReference type="NCBI Taxonomy" id="667676"/>
    <lineage>
        <taxon>Bacteria</taxon>
        <taxon>Pseudomonadati</taxon>
        <taxon>Pseudomonadota</taxon>
        <taxon>Betaproteobacteria</taxon>
        <taxon>Burkholderiales</taxon>
        <taxon>Burkholderiaceae</taxon>
        <taxon>Paraburkholderia</taxon>
    </lineage>
</organism>
<reference evidence="3" key="1">
    <citation type="submission" date="2016-10" db="EMBL/GenBank/DDBJ databases">
        <authorList>
            <person name="Varghese N."/>
            <person name="Submissions S."/>
        </authorList>
    </citation>
    <scope>NUCLEOTIDE SEQUENCE [LARGE SCALE GENOMIC DNA]</scope>
    <source>
        <strain evidence="3">LMG 26031</strain>
    </source>
</reference>
<evidence type="ECO:0000313" key="3">
    <source>
        <dbReference type="Proteomes" id="UP000198866"/>
    </source>
</evidence>
<dbReference type="Proteomes" id="UP000198866">
    <property type="component" value="Unassembled WGS sequence"/>
</dbReference>
<dbReference type="AlphaFoldDB" id="A0A1H6Y8P7"/>
<evidence type="ECO:0000256" key="1">
    <source>
        <dbReference type="SAM" id="MobiDB-lite"/>
    </source>
</evidence>
<proteinExistence type="predicted"/>
<feature type="region of interest" description="Disordered" evidence="1">
    <location>
        <begin position="47"/>
        <end position="77"/>
    </location>
</feature>
<dbReference type="OrthoDB" id="9135548at2"/>
<evidence type="ECO:0000313" key="2">
    <source>
        <dbReference type="EMBL" id="SEJ33572.1"/>
    </source>
</evidence>
<accession>A0A1H6Y8P7</accession>
<sequence>MNTDSTRISDTQVRIANKQYSFRSRDEADRFVQCLENKEASHCIAECPPDTTSDVSPNQPGEGITIGPPPGVLDSEE</sequence>
<dbReference type="EMBL" id="FNYE01000009">
    <property type="protein sequence ID" value="SEJ33572.1"/>
    <property type="molecule type" value="Genomic_DNA"/>
</dbReference>
<dbReference type="RefSeq" id="WP_090865963.1">
    <property type="nucleotide sequence ID" value="NZ_FNYE01000009.1"/>
</dbReference>